<dbReference type="PANTHER" id="PTHR46610:SF18">
    <property type="entry name" value="OS01G0183850 PROTEIN"/>
    <property type="match status" value="1"/>
</dbReference>
<dbReference type="Gramene" id="TKW13855">
    <property type="protein sequence ID" value="TKW13855"/>
    <property type="gene ID" value="SEVIR_5G128800v2"/>
</dbReference>
<organism evidence="3 4">
    <name type="scientific">Setaria viridis</name>
    <name type="common">Green bristlegrass</name>
    <name type="synonym">Setaria italica subsp. viridis</name>
    <dbReference type="NCBI Taxonomy" id="4556"/>
    <lineage>
        <taxon>Eukaryota</taxon>
        <taxon>Viridiplantae</taxon>
        <taxon>Streptophyta</taxon>
        <taxon>Embryophyta</taxon>
        <taxon>Tracheophyta</taxon>
        <taxon>Spermatophyta</taxon>
        <taxon>Magnoliopsida</taxon>
        <taxon>Liliopsida</taxon>
        <taxon>Poales</taxon>
        <taxon>Poaceae</taxon>
        <taxon>PACMAD clade</taxon>
        <taxon>Panicoideae</taxon>
        <taxon>Panicodae</taxon>
        <taxon>Paniceae</taxon>
        <taxon>Cenchrinae</taxon>
        <taxon>Setaria</taxon>
    </lineage>
</organism>
<evidence type="ECO:0000313" key="3">
    <source>
        <dbReference type="EMBL" id="TKW13855.1"/>
    </source>
</evidence>
<gene>
    <name evidence="3" type="ORF">SEVIR_5G128800v2</name>
</gene>
<feature type="transmembrane region" description="Helical" evidence="2">
    <location>
        <begin position="103"/>
        <end position="121"/>
    </location>
</feature>
<sequence length="186" mass="19994">MEPVFAAAQEPPVPPHQPGQTARAQQGGGWRRPARCALAVALALAVTGNFAFAAYRARHRPRDLAFVLVAYSLLALLVGCVARLEHLRRDPAARVAERRWLRIAVWGVSVALANTFAARVADAMPRLALKLAVWGVTAVVLGLGFYFLFFSKDAEGCCDAEVGRGQADAGRRPATASHVLSPEEKV</sequence>
<feature type="transmembrane region" description="Helical" evidence="2">
    <location>
        <begin position="36"/>
        <end position="58"/>
    </location>
</feature>
<dbReference type="Proteomes" id="UP000298652">
    <property type="component" value="Chromosome 5"/>
</dbReference>
<dbReference type="PANTHER" id="PTHR46610">
    <property type="entry name" value="OS05G0181300 PROTEIN"/>
    <property type="match status" value="1"/>
</dbReference>
<dbReference type="AlphaFoldDB" id="A0A4U6UG43"/>
<reference evidence="3" key="1">
    <citation type="submission" date="2019-03" db="EMBL/GenBank/DDBJ databases">
        <title>WGS assembly of Setaria viridis.</title>
        <authorList>
            <person name="Huang P."/>
            <person name="Jenkins J."/>
            <person name="Grimwood J."/>
            <person name="Barry K."/>
            <person name="Healey A."/>
            <person name="Mamidi S."/>
            <person name="Sreedasyam A."/>
            <person name="Shu S."/>
            <person name="Feldman M."/>
            <person name="Wu J."/>
            <person name="Yu Y."/>
            <person name="Chen C."/>
            <person name="Johnson J."/>
            <person name="Rokhsar D."/>
            <person name="Baxter I."/>
            <person name="Schmutz J."/>
            <person name="Brutnell T."/>
            <person name="Kellogg E."/>
        </authorList>
    </citation>
    <scope>NUCLEOTIDE SEQUENCE [LARGE SCALE GENOMIC DNA]</scope>
</reference>
<protein>
    <submittedName>
        <fullName evidence="3">Uncharacterized protein</fullName>
    </submittedName>
</protein>
<accession>A0A4U6UG43</accession>
<name>A0A4U6UG43_SETVI</name>
<feature type="region of interest" description="Disordered" evidence="1">
    <location>
        <begin position="1"/>
        <end position="27"/>
    </location>
</feature>
<keyword evidence="4" id="KW-1185">Reference proteome</keyword>
<keyword evidence="2" id="KW-0472">Membrane</keyword>
<keyword evidence="2" id="KW-0812">Transmembrane</keyword>
<feature type="transmembrane region" description="Helical" evidence="2">
    <location>
        <begin position="64"/>
        <end position="82"/>
    </location>
</feature>
<dbReference type="OMA" id="LAVTYWL"/>
<dbReference type="Pfam" id="PF20100">
    <property type="entry name" value="DUF6490"/>
    <property type="match status" value="1"/>
</dbReference>
<dbReference type="InterPro" id="IPR045501">
    <property type="entry name" value="DUF6490"/>
</dbReference>
<evidence type="ECO:0000256" key="1">
    <source>
        <dbReference type="SAM" id="MobiDB-lite"/>
    </source>
</evidence>
<proteinExistence type="predicted"/>
<feature type="transmembrane region" description="Helical" evidence="2">
    <location>
        <begin position="127"/>
        <end position="149"/>
    </location>
</feature>
<evidence type="ECO:0000256" key="2">
    <source>
        <dbReference type="SAM" id="Phobius"/>
    </source>
</evidence>
<evidence type="ECO:0000313" key="4">
    <source>
        <dbReference type="Proteomes" id="UP000298652"/>
    </source>
</evidence>
<dbReference type="EMBL" id="CM016556">
    <property type="protein sequence ID" value="TKW13855.1"/>
    <property type="molecule type" value="Genomic_DNA"/>
</dbReference>
<keyword evidence="2" id="KW-1133">Transmembrane helix</keyword>